<protein>
    <submittedName>
        <fullName evidence="2">Uncharacterized protein</fullName>
    </submittedName>
</protein>
<sequence length="109" mass="12635">MSTVNIVKYFFYRGSEIHKTTSMNGMHQIDPLGYHVTLCFKDEQQLLRGTHVSSHGYVKDQDNLEFIQATHTREKSDKTKRQRGKKDVWPSEDMLVQAPDIGYSHLPPN</sequence>
<dbReference type="EMBL" id="KZ826415">
    <property type="protein sequence ID" value="PYI01432.1"/>
    <property type="molecule type" value="Genomic_DNA"/>
</dbReference>
<evidence type="ECO:0000256" key="1">
    <source>
        <dbReference type="SAM" id="MobiDB-lite"/>
    </source>
</evidence>
<feature type="region of interest" description="Disordered" evidence="1">
    <location>
        <begin position="70"/>
        <end position="90"/>
    </location>
</feature>
<organism evidence="2 3">
    <name type="scientific">Aspergillus sclerotiicarbonarius (strain CBS 121057 / IBT 28362)</name>
    <dbReference type="NCBI Taxonomy" id="1448318"/>
    <lineage>
        <taxon>Eukaryota</taxon>
        <taxon>Fungi</taxon>
        <taxon>Dikarya</taxon>
        <taxon>Ascomycota</taxon>
        <taxon>Pezizomycotina</taxon>
        <taxon>Eurotiomycetes</taxon>
        <taxon>Eurotiomycetidae</taxon>
        <taxon>Eurotiales</taxon>
        <taxon>Aspergillaceae</taxon>
        <taxon>Aspergillus</taxon>
        <taxon>Aspergillus subgen. Circumdati</taxon>
    </lineage>
</organism>
<proteinExistence type="predicted"/>
<dbReference type="VEuPathDB" id="FungiDB:BO78DRAFT_411429"/>
<gene>
    <name evidence="2" type="ORF">BO78DRAFT_411429</name>
</gene>
<dbReference type="AlphaFoldDB" id="A0A319DUN4"/>
<name>A0A319DUN4_ASPSB</name>
<reference evidence="2 3" key="1">
    <citation type="submission" date="2018-02" db="EMBL/GenBank/DDBJ databases">
        <title>The genomes of Aspergillus section Nigri reveals drivers in fungal speciation.</title>
        <authorList>
            <consortium name="DOE Joint Genome Institute"/>
            <person name="Vesth T.C."/>
            <person name="Nybo J."/>
            <person name="Theobald S."/>
            <person name="Brandl J."/>
            <person name="Frisvad J.C."/>
            <person name="Nielsen K.F."/>
            <person name="Lyhne E.K."/>
            <person name="Kogle M.E."/>
            <person name="Kuo A."/>
            <person name="Riley R."/>
            <person name="Clum A."/>
            <person name="Nolan M."/>
            <person name="Lipzen A."/>
            <person name="Salamov A."/>
            <person name="Henrissat B."/>
            <person name="Wiebenga A."/>
            <person name="De vries R.P."/>
            <person name="Grigoriev I.V."/>
            <person name="Mortensen U.H."/>
            <person name="Andersen M.R."/>
            <person name="Baker S.E."/>
        </authorList>
    </citation>
    <scope>NUCLEOTIDE SEQUENCE [LARGE SCALE GENOMIC DNA]</scope>
    <source>
        <strain evidence="2 3">CBS 121057</strain>
    </source>
</reference>
<evidence type="ECO:0000313" key="3">
    <source>
        <dbReference type="Proteomes" id="UP000248423"/>
    </source>
</evidence>
<dbReference type="OrthoDB" id="4955540at2759"/>
<evidence type="ECO:0000313" key="2">
    <source>
        <dbReference type="EMBL" id="PYI01432.1"/>
    </source>
</evidence>
<dbReference type="Proteomes" id="UP000248423">
    <property type="component" value="Unassembled WGS sequence"/>
</dbReference>
<keyword evidence="3" id="KW-1185">Reference proteome</keyword>
<feature type="compositionally biased region" description="Basic and acidic residues" evidence="1">
    <location>
        <begin position="71"/>
        <end position="89"/>
    </location>
</feature>
<accession>A0A319DUN4</accession>